<evidence type="ECO:0000256" key="6">
    <source>
        <dbReference type="RuleBase" id="RU362079"/>
    </source>
</evidence>
<keyword evidence="9" id="KW-1185">Reference proteome</keyword>
<comment type="pathway">
    <text evidence="2 6">Cofactor biosynthesis; tetrahydrofolate biosynthesis; 2-amino-4-hydroxy-6-hydroxymethyl-7,8-dihydropteridine diphosphate from 7,8-dihydroneopterin triphosphate: step 3/4.</text>
</comment>
<dbReference type="GO" id="GO:0005737">
    <property type="term" value="C:cytoplasm"/>
    <property type="evidence" value="ECO:0007669"/>
    <property type="project" value="TreeGrafter"/>
</dbReference>
<dbReference type="NCBIfam" id="TIGR00525">
    <property type="entry name" value="folB"/>
    <property type="match status" value="1"/>
</dbReference>
<comment type="catalytic activity">
    <reaction evidence="1 6">
        <text>7,8-dihydroneopterin = 6-hydroxymethyl-7,8-dihydropterin + glycolaldehyde</text>
        <dbReference type="Rhea" id="RHEA:10540"/>
        <dbReference type="ChEBI" id="CHEBI:17001"/>
        <dbReference type="ChEBI" id="CHEBI:17071"/>
        <dbReference type="ChEBI" id="CHEBI:44841"/>
        <dbReference type="EC" id="4.1.2.25"/>
    </reaction>
</comment>
<proteinExistence type="inferred from homology"/>
<dbReference type="Pfam" id="PF02152">
    <property type="entry name" value="FolB"/>
    <property type="match status" value="1"/>
</dbReference>
<dbReference type="Proteomes" id="UP000283433">
    <property type="component" value="Unassembled WGS sequence"/>
</dbReference>
<dbReference type="AlphaFoldDB" id="A0A419S3X3"/>
<evidence type="ECO:0000259" key="7">
    <source>
        <dbReference type="SMART" id="SM00905"/>
    </source>
</evidence>
<comment type="caution">
    <text evidence="8">The sequence shown here is derived from an EMBL/GenBank/DDBJ whole genome shotgun (WGS) entry which is preliminary data.</text>
</comment>
<organism evidence="8 9">
    <name type="scientific">Pelobium manganitolerans</name>
    <dbReference type="NCBI Taxonomy" id="1842495"/>
    <lineage>
        <taxon>Bacteria</taxon>
        <taxon>Pseudomonadati</taxon>
        <taxon>Bacteroidota</taxon>
        <taxon>Sphingobacteriia</taxon>
        <taxon>Sphingobacteriales</taxon>
        <taxon>Sphingobacteriaceae</taxon>
        <taxon>Pelobium</taxon>
    </lineage>
</organism>
<dbReference type="UniPathway" id="UPA00077">
    <property type="reaction ID" value="UER00154"/>
</dbReference>
<dbReference type="NCBIfam" id="TIGR00526">
    <property type="entry name" value="folB_dom"/>
    <property type="match status" value="1"/>
</dbReference>
<evidence type="ECO:0000256" key="5">
    <source>
        <dbReference type="ARBA" id="ARBA00023239"/>
    </source>
</evidence>
<dbReference type="OrthoDB" id="9803748at2"/>
<dbReference type="PANTHER" id="PTHR42844:SF1">
    <property type="entry name" value="DIHYDRONEOPTERIN ALDOLASE 1-RELATED"/>
    <property type="match status" value="1"/>
</dbReference>
<evidence type="ECO:0000256" key="4">
    <source>
        <dbReference type="ARBA" id="ARBA00022909"/>
    </source>
</evidence>
<dbReference type="GO" id="GO:0046654">
    <property type="term" value="P:tetrahydrofolate biosynthetic process"/>
    <property type="evidence" value="ECO:0007669"/>
    <property type="project" value="UniProtKB-UniRule"/>
</dbReference>
<gene>
    <name evidence="8" type="ORF">BCY91_07660</name>
</gene>
<evidence type="ECO:0000313" key="9">
    <source>
        <dbReference type="Proteomes" id="UP000283433"/>
    </source>
</evidence>
<comment type="function">
    <text evidence="6">Catalyzes the conversion of 7,8-dihydroneopterin to 6-hydroxymethyl-7,8-dihydropterin.</text>
</comment>
<protein>
    <recommendedName>
        <fullName evidence="6">7,8-dihydroneopterin aldolase</fullName>
        <ecNumber evidence="6">4.1.2.25</ecNumber>
    </recommendedName>
</protein>
<reference evidence="8 9" key="1">
    <citation type="submission" date="2016-07" db="EMBL/GenBank/DDBJ databases">
        <title>Genome of Pelobium manganitolerans.</title>
        <authorList>
            <person name="Wu S."/>
            <person name="Wang G."/>
        </authorList>
    </citation>
    <scope>NUCLEOTIDE SEQUENCE [LARGE SCALE GENOMIC DNA]</scope>
    <source>
        <strain evidence="8 9">YS-25</strain>
    </source>
</reference>
<comment type="similarity">
    <text evidence="3 6">Belongs to the DHNA family.</text>
</comment>
<dbReference type="GO" id="GO:0046656">
    <property type="term" value="P:folic acid biosynthetic process"/>
    <property type="evidence" value="ECO:0007669"/>
    <property type="project" value="UniProtKB-UniRule"/>
</dbReference>
<evidence type="ECO:0000256" key="1">
    <source>
        <dbReference type="ARBA" id="ARBA00001353"/>
    </source>
</evidence>
<dbReference type="RefSeq" id="WP_120182353.1">
    <property type="nucleotide sequence ID" value="NZ_MBTA01000026.1"/>
</dbReference>
<evidence type="ECO:0000256" key="2">
    <source>
        <dbReference type="ARBA" id="ARBA00005013"/>
    </source>
</evidence>
<name>A0A419S3X3_9SPHI</name>
<dbReference type="EMBL" id="MBTA01000026">
    <property type="protein sequence ID" value="RKD14354.1"/>
    <property type="molecule type" value="Genomic_DNA"/>
</dbReference>
<evidence type="ECO:0000313" key="8">
    <source>
        <dbReference type="EMBL" id="RKD14354.1"/>
    </source>
</evidence>
<dbReference type="InterPro" id="IPR006156">
    <property type="entry name" value="Dihydroneopterin_aldolase"/>
</dbReference>
<dbReference type="Gene3D" id="3.30.1130.10">
    <property type="match status" value="1"/>
</dbReference>
<dbReference type="PANTHER" id="PTHR42844">
    <property type="entry name" value="DIHYDRONEOPTERIN ALDOLASE 1-RELATED"/>
    <property type="match status" value="1"/>
</dbReference>
<feature type="domain" description="Dihydroneopterin aldolase/epimerase" evidence="7">
    <location>
        <begin position="8"/>
        <end position="120"/>
    </location>
</feature>
<dbReference type="SMART" id="SM00905">
    <property type="entry name" value="FolB"/>
    <property type="match status" value="1"/>
</dbReference>
<evidence type="ECO:0000256" key="3">
    <source>
        <dbReference type="ARBA" id="ARBA00005708"/>
    </source>
</evidence>
<dbReference type="EC" id="4.1.2.25" evidence="6"/>
<dbReference type="InterPro" id="IPR043133">
    <property type="entry name" value="GTP-CH-I_C/QueF"/>
</dbReference>
<sequence length="126" mass="14323">MGKTFTSVGITDALFNAPIGWFPEERILKNDLLVSVYATYILSEKLNGDELNATIDYMQLHQICEKVLKKEAKLLETAAQEIMDRALKLFPQVQSLQVTIKKLNPPVKAQIKHSFVQLNFENSDEI</sequence>
<accession>A0A419S3X3</accession>
<keyword evidence="5 6" id="KW-0456">Lyase</keyword>
<dbReference type="InterPro" id="IPR006157">
    <property type="entry name" value="FolB_dom"/>
</dbReference>
<keyword evidence="4 6" id="KW-0289">Folate biosynthesis</keyword>
<dbReference type="SUPFAM" id="SSF55620">
    <property type="entry name" value="Tetrahydrobiopterin biosynthesis enzymes-like"/>
    <property type="match status" value="1"/>
</dbReference>
<dbReference type="GO" id="GO:0004150">
    <property type="term" value="F:dihydroneopterin aldolase activity"/>
    <property type="evidence" value="ECO:0007669"/>
    <property type="project" value="UniProtKB-UniRule"/>
</dbReference>